<feature type="transmembrane region" description="Helical" evidence="11">
    <location>
        <begin position="153"/>
        <end position="170"/>
    </location>
</feature>
<dbReference type="Proteomes" id="UP000015104">
    <property type="component" value="Unassembled WGS sequence"/>
</dbReference>
<evidence type="ECO:0000313" key="12">
    <source>
        <dbReference type="EnsemblMetazoa" id="tetur23g01730.1"/>
    </source>
</evidence>
<evidence type="ECO:0000256" key="2">
    <source>
        <dbReference type="ARBA" id="ARBA00004651"/>
    </source>
</evidence>
<evidence type="ECO:0000256" key="8">
    <source>
        <dbReference type="ARBA" id="ARBA00034739"/>
    </source>
</evidence>
<keyword evidence="6 11" id="KW-1133">Transmembrane helix</keyword>
<feature type="transmembrane region" description="Helical" evidence="11">
    <location>
        <begin position="176"/>
        <end position="193"/>
    </location>
</feature>
<dbReference type="HOGENOM" id="CLU_1404108_0_0_1"/>
<dbReference type="PANTHER" id="PTHR12869:SF0">
    <property type="entry name" value="BOS COMPLEX SUBUNIT TMEM147"/>
    <property type="match status" value="1"/>
</dbReference>
<dbReference type="OMA" id="DWRHIIS"/>
<feature type="transmembrane region" description="Helical" evidence="11">
    <location>
        <begin position="6"/>
        <end position="24"/>
    </location>
</feature>
<organism evidence="12 13">
    <name type="scientific">Tetranychus urticae</name>
    <name type="common">Two-spotted spider mite</name>
    <dbReference type="NCBI Taxonomy" id="32264"/>
    <lineage>
        <taxon>Eukaryota</taxon>
        <taxon>Metazoa</taxon>
        <taxon>Ecdysozoa</taxon>
        <taxon>Arthropoda</taxon>
        <taxon>Chelicerata</taxon>
        <taxon>Arachnida</taxon>
        <taxon>Acari</taxon>
        <taxon>Acariformes</taxon>
        <taxon>Trombidiformes</taxon>
        <taxon>Prostigmata</taxon>
        <taxon>Eleutherengona</taxon>
        <taxon>Raphignathae</taxon>
        <taxon>Tetranychoidea</taxon>
        <taxon>Tetranychidae</taxon>
        <taxon>Tetranychus</taxon>
    </lineage>
</organism>
<dbReference type="EMBL" id="CAEY01000613">
    <property type="status" value="NOT_ANNOTATED_CDS"/>
    <property type="molecule type" value="Genomic_DNA"/>
</dbReference>
<sequence length="194" mass="22185">MSFYYFVNCISLTFLPLFFVYKFTPLSEYGSIYRCSFALFAYLVVQIVKLTIMATLPLPAFLFDHLIDCLGLYYVLVKQQKASLIQVKILGVAVGWSFGESILTRLIDFYVNAKSMQFDWRHIISAMDANVTLIQTICTCTLIWNYSRGNKKLPLTILLIYFTGLSILSFSFVFKVILVSLLAIATFIATCYLQ</sequence>
<keyword evidence="3" id="KW-1003">Cell membrane</keyword>
<reference evidence="12" key="2">
    <citation type="submission" date="2015-06" db="UniProtKB">
        <authorList>
            <consortium name="EnsemblMetazoa"/>
        </authorList>
    </citation>
    <scope>IDENTIFICATION</scope>
</reference>
<evidence type="ECO:0000256" key="3">
    <source>
        <dbReference type="ARBA" id="ARBA00022475"/>
    </source>
</evidence>
<protein>
    <recommendedName>
        <fullName evidence="9">BOS complex subunit TMEM147</fullName>
    </recommendedName>
    <alternativeName>
        <fullName evidence="10">Transmembrane protein 147</fullName>
    </alternativeName>
</protein>
<evidence type="ECO:0000256" key="11">
    <source>
        <dbReference type="SAM" id="Phobius"/>
    </source>
</evidence>
<evidence type="ECO:0000256" key="4">
    <source>
        <dbReference type="ARBA" id="ARBA00022692"/>
    </source>
</evidence>
<comment type="similarity">
    <text evidence="8">Belongs to the TMEM147 family.</text>
</comment>
<dbReference type="GO" id="GO:0005886">
    <property type="term" value="C:plasma membrane"/>
    <property type="evidence" value="ECO:0007669"/>
    <property type="project" value="UniProtKB-SubCell"/>
</dbReference>
<keyword evidence="13" id="KW-1185">Reference proteome</keyword>
<feature type="transmembrane region" description="Helical" evidence="11">
    <location>
        <begin position="31"/>
        <end position="52"/>
    </location>
</feature>
<evidence type="ECO:0000313" key="13">
    <source>
        <dbReference type="Proteomes" id="UP000015104"/>
    </source>
</evidence>
<evidence type="ECO:0000256" key="10">
    <source>
        <dbReference type="ARBA" id="ARBA00034899"/>
    </source>
</evidence>
<keyword evidence="7 11" id="KW-0472">Membrane</keyword>
<name>T1KVS9_TETUR</name>
<dbReference type="KEGG" id="tut:107367775"/>
<dbReference type="OrthoDB" id="9993532at2759"/>
<evidence type="ECO:0000256" key="5">
    <source>
        <dbReference type="ARBA" id="ARBA00022824"/>
    </source>
</evidence>
<dbReference type="eggNOG" id="KOG3236">
    <property type="taxonomic scope" value="Eukaryota"/>
</dbReference>
<dbReference type="EnsemblMetazoa" id="tetur23g01730.1">
    <property type="protein sequence ID" value="tetur23g01730.1"/>
    <property type="gene ID" value="tetur23g01730"/>
</dbReference>
<evidence type="ECO:0000256" key="9">
    <source>
        <dbReference type="ARBA" id="ARBA00034846"/>
    </source>
</evidence>
<feature type="transmembrane region" description="Helical" evidence="11">
    <location>
        <begin position="123"/>
        <end position="146"/>
    </location>
</feature>
<keyword evidence="5" id="KW-0256">Endoplasmic reticulum</keyword>
<evidence type="ECO:0000256" key="6">
    <source>
        <dbReference type="ARBA" id="ARBA00022989"/>
    </source>
</evidence>
<dbReference type="GO" id="GO:0005789">
    <property type="term" value="C:endoplasmic reticulum membrane"/>
    <property type="evidence" value="ECO:0007669"/>
    <property type="project" value="UniProtKB-SubCell"/>
</dbReference>
<evidence type="ECO:0000256" key="7">
    <source>
        <dbReference type="ARBA" id="ARBA00023136"/>
    </source>
</evidence>
<dbReference type="STRING" id="32264.T1KVS9"/>
<dbReference type="Pfam" id="PF09767">
    <property type="entry name" value="DUF2053"/>
    <property type="match status" value="1"/>
</dbReference>
<evidence type="ECO:0000256" key="1">
    <source>
        <dbReference type="ARBA" id="ARBA00004477"/>
    </source>
</evidence>
<dbReference type="PANTHER" id="PTHR12869">
    <property type="entry name" value="SMALL SEVEN TRANSMEMBRANE DOMAIN-CONTAINING PROTEIN"/>
    <property type="match status" value="1"/>
</dbReference>
<proteinExistence type="inferred from homology"/>
<gene>
    <name evidence="12" type="primary">107367775</name>
</gene>
<keyword evidence="4 11" id="KW-0812">Transmembrane</keyword>
<dbReference type="InterPro" id="IPR019164">
    <property type="entry name" value="TMEM147"/>
</dbReference>
<dbReference type="AlphaFoldDB" id="T1KVS9"/>
<accession>T1KVS9</accession>
<reference evidence="13" key="1">
    <citation type="submission" date="2011-08" db="EMBL/GenBank/DDBJ databases">
        <authorList>
            <person name="Rombauts S."/>
        </authorList>
    </citation>
    <scope>NUCLEOTIDE SEQUENCE</scope>
    <source>
        <strain evidence="13">London</strain>
    </source>
</reference>
<comment type="subcellular location">
    <subcellularLocation>
        <location evidence="2">Cell membrane</location>
        <topology evidence="2">Multi-pass membrane protein</topology>
    </subcellularLocation>
    <subcellularLocation>
        <location evidence="1">Endoplasmic reticulum membrane</location>
        <topology evidence="1">Multi-pass membrane protein</topology>
    </subcellularLocation>
</comment>